<organism evidence="1 2">
    <name type="scientific">Naganishia friedmannii</name>
    <dbReference type="NCBI Taxonomy" id="89922"/>
    <lineage>
        <taxon>Eukaryota</taxon>
        <taxon>Fungi</taxon>
        <taxon>Dikarya</taxon>
        <taxon>Basidiomycota</taxon>
        <taxon>Agaricomycotina</taxon>
        <taxon>Tremellomycetes</taxon>
        <taxon>Filobasidiales</taxon>
        <taxon>Filobasidiaceae</taxon>
        <taxon>Naganishia</taxon>
    </lineage>
</organism>
<sequence>MPQVEDIHGVKGGFWALEKGFELMAHCTKRIPGGHIYYQVFEGAVDRGTEFQAYDTLRKLDKLLKQYDVAQKSRRARIF</sequence>
<accession>A0ACC2VQG7</accession>
<protein>
    <submittedName>
        <fullName evidence="1">Uncharacterized protein</fullName>
    </submittedName>
</protein>
<comment type="caution">
    <text evidence="1">The sequence shown here is derived from an EMBL/GenBank/DDBJ whole genome shotgun (WGS) entry which is preliminary data.</text>
</comment>
<keyword evidence="2" id="KW-1185">Reference proteome</keyword>
<dbReference type="Proteomes" id="UP001227268">
    <property type="component" value="Unassembled WGS sequence"/>
</dbReference>
<name>A0ACC2VQG7_9TREE</name>
<evidence type="ECO:0000313" key="1">
    <source>
        <dbReference type="EMBL" id="KAJ9101264.1"/>
    </source>
</evidence>
<gene>
    <name evidence="1" type="ORF">QFC21_003483</name>
</gene>
<proteinExistence type="predicted"/>
<evidence type="ECO:0000313" key="2">
    <source>
        <dbReference type="Proteomes" id="UP001227268"/>
    </source>
</evidence>
<dbReference type="EMBL" id="JASBWT010000010">
    <property type="protein sequence ID" value="KAJ9101264.1"/>
    <property type="molecule type" value="Genomic_DNA"/>
</dbReference>
<reference evidence="1" key="1">
    <citation type="submission" date="2023-04" db="EMBL/GenBank/DDBJ databases">
        <title>Draft Genome sequencing of Naganishia species isolated from polar environments using Oxford Nanopore Technology.</title>
        <authorList>
            <person name="Leo P."/>
            <person name="Venkateswaran K."/>
        </authorList>
    </citation>
    <scope>NUCLEOTIDE SEQUENCE</scope>
    <source>
        <strain evidence="1">MNA-CCFEE 5423</strain>
    </source>
</reference>